<protein>
    <submittedName>
        <fullName evidence="2">Uncharacterized protein</fullName>
    </submittedName>
</protein>
<name>A0AAV7PN01_PLEWA</name>
<reference evidence="2" key="1">
    <citation type="journal article" date="2022" name="bioRxiv">
        <title>Sequencing and chromosome-scale assembly of the giantPleurodeles waltlgenome.</title>
        <authorList>
            <person name="Brown T."/>
            <person name="Elewa A."/>
            <person name="Iarovenko S."/>
            <person name="Subramanian E."/>
            <person name="Araus A.J."/>
            <person name="Petzold A."/>
            <person name="Susuki M."/>
            <person name="Suzuki K.-i.T."/>
            <person name="Hayashi T."/>
            <person name="Toyoda A."/>
            <person name="Oliveira C."/>
            <person name="Osipova E."/>
            <person name="Leigh N.D."/>
            <person name="Simon A."/>
            <person name="Yun M.H."/>
        </authorList>
    </citation>
    <scope>NUCLEOTIDE SEQUENCE</scope>
    <source>
        <strain evidence="2">20211129_DDA</strain>
        <tissue evidence="2">Liver</tissue>
    </source>
</reference>
<dbReference type="AlphaFoldDB" id="A0AAV7PN01"/>
<organism evidence="2 3">
    <name type="scientific">Pleurodeles waltl</name>
    <name type="common">Iberian ribbed newt</name>
    <dbReference type="NCBI Taxonomy" id="8319"/>
    <lineage>
        <taxon>Eukaryota</taxon>
        <taxon>Metazoa</taxon>
        <taxon>Chordata</taxon>
        <taxon>Craniata</taxon>
        <taxon>Vertebrata</taxon>
        <taxon>Euteleostomi</taxon>
        <taxon>Amphibia</taxon>
        <taxon>Batrachia</taxon>
        <taxon>Caudata</taxon>
        <taxon>Salamandroidea</taxon>
        <taxon>Salamandridae</taxon>
        <taxon>Pleurodelinae</taxon>
        <taxon>Pleurodeles</taxon>
    </lineage>
</organism>
<comment type="caution">
    <text evidence="2">The sequence shown here is derived from an EMBL/GenBank/DDBJ whole genome shotgun (WGS) entry which is preliminary data.</text>
</comment>
<proteinExistence type="predicted"/>
<gene>
    <name evidence="2" type="ORF">NDU88_007101</name>
</gene>
<dbReference type="Proteomes" id="UP001066276">
    <property type="component" value="Chromosome 7"/>
</dbReference>
<keyword evidence="3" id="KW-1185">Reference proteome</keyword>
<sequence>MLAPLAGASHSHHPELRGPSGEKILGQLRVNSHLREHLRNIYATPCGPKDKKKDLPESTVVDGASVVKKRAVNEVVPDGVVDSVLVNRTLAVRAVVSCVVAFGVAVDEAAVIFVVRMSMLTEPSTVFVSTMYRL</sequence>
<evidence type="ECO:0000256" key="1">
    <source>
        <dbReference type="SAM" id="MobiDB-lite"/>
    </source>
</evidence>
<feature type="region of interest" description="Disordered" evidence="1">
    <location>
        <begin position="1"/>
        <end position="22"/>
    </location>
</feature>
<evidence type="ECO:0000313" key="3">
    <source>
        <dbReference type="Proteomes" id="UP001066276"/>
    </source>
</evidence>
<dbReference type="EMBL" id="JANPWB010000011">
    <property type="protein sequence ID" value="KAJ1128726.1"/>
    <property type="molecule type" value="Genomic_DNA"/>
</dbReference>
<accession>A0AAV7PN01</accession>
<evidence type="ECO:0000313" key="2">
    <source>
        <dbReference type="EMBL" id="KAJ1128726.1"/>
    </source>
</evidence>